<dbReference type="STRING" id="2018661.A0A2A2LK58"/>
<feature type="compositionally biased region" description="Polar residues" evidence="1">
    <location>
        <begin position="54"/>
        <end position="71"/>
    </location>
</feature>
<name>A0A2A2LK58_9BILA</name>
<dbReference type="OrthoDB" id="330499at2759"/>
<protein>
    <submittedName>
        <fullName evidence="2">Uncharacterized protein</fullName>
    </submittedName>
</protein>
<feature type="compositionally biased region" description="Low complexity" evidence="1">
    <location>
        <begin position="231"/>
        <end position="242"/>
    </location>
</feature>
<feature type="region of interest" description="Disordered" evidence="1">
    <location>
        <begin position="1"/>
        <end position="105"/>
    </location>
</feature>
<comment type="caution">
    <text evidence="2">The sequence shown here is derived from an EMBL/GenBank/DDBJ whole genome shotgun (WGS) entry which is preliminary data.</text>
</comment>
<dbReference type="Proteomes" id="UP000218231">
    <property type="component" value="Unassembled WGS sequence"/>
</dbReference>
<feature type="region of interest" description="Disordered" evidence="1">
    <location>
        <begin position="624"/>
        <end position="687"/>
    </location>
</feature>
<organism evidence="2 3">
    <name type="scientific">Diploscapter pachys</name>
    <dbReference type="NCBI Taxonomy" id="2018661"/>
    <lineage>
        <taxon>Eukaryota</taxon>
        <taxon>Metazoa</taxon>
        <taxon>Ecdysozoa</taxon>
        <taxon>Nematoda</taxon>
        <taxon>Chromadorea</taxon>
        <taxon>Rhabditida</taxon>
        <taxon>Rhabditina</taxon>
        <taxon>Rhabditomorpha</taxon>
        <taxon>Rhabditoidea</taxon>
        <taxon>Rhabditidae</taxon>
        <taxon>Diploscapter</taxon>
    </lineage>
</organism>
<keyword evidence="3" id="KW-1185">Reference proteome</keyword>
<feature type="region of interest" description="Disordered" evidence="1">
    <location>
        <begin position="741"/>
        <end position="795"/>
    </location>
</feature>
<sequence>MGGSAAPSRSYTLAHSTSSNRFDYTPPSSGGLRGDRAGSPFSREFAKTGLFAPSPSSGVRRSSANDTSQLARQKRVARDDETSNLLELYGARKSSNPGESSAASYLKARKLSQQQATLQHQSAFDADGLGAYGASNRQKSIDDNPFGVRGCVGGFYDTPSTSSGSRNQKSTDQQAITTDEYMQRLMAAHNRVDELLKSRGLTTDDEKKYLKAWEEIPIIRQERIRRLRTPSVSSSDSGLSTDNDSDRSGADKTQQEENQEPEVSEPQPEVELPEDTIGLLQDIKKKEKKAKCCMVVKLDGDYESAELSCKAETLIEVTSNVSANSRTRPKPHLLRQNAIASSSIDVPIKGMKKYASILNCKETKFSEKSCANTIANRVQSVEVVNHYVTQKNQGEDVSVKVKEPHHEEIKRNLILRRRVKEESTIEQRKEVLASLKPKREVAPPSSAEISIQHCSFYQVTAQTSAVPPNKIVEKHVRINLRLTERAPKNCAAVISLPSPPRTVYARLDINLKPPKEDCKMKSLKRSKTIEYKQAPKVGKLDRSKTLCLNRQDLEKQLRQVNKLQIPEYFLQQQASEKEDFNSIKNNLKRVTPPVVGGFLVVPKSKEQNQKQSYLLNRVNAIRRRLPPSKAKTTELKQKSATNDYHPPYSDFIMSQPVPEVRIHEPKEPPPRNIKREPPDRRSRSISPHRLSPVLSHLSCMAPSDPLVPPPPSAAARRAGRQAINAKPANLANYLNLPGSLERSATSSGAAKAKKTLTEEEVEEEEVDEEELEQEREPLADGDDEEASERGGDEAKSTRLVVVSKIWFNCWGVLTCGIENLSVQQ</sequence>
<evidence type="ECO:0000313" key="2">
    <source>
        <dbReference type="EMBL" id="PAV86485.1"/>
    </source>
</evidence>
<feature type="compositionally biased region" description="Polar residues" evidence="1">
    <location>
        <begin position="93"/>
        <end position="103"/>
    </location>
</feature>
<accession>A0A2A2LK58</accession>
<feature type="compositionally biased region" description="Basic and acidic residues" evidence="1">
    <location>
        <begin position="660"/>
        <end position="682"/>
    </location>
</feature>
<dbReference type="AlphaFoldDB" id="A0A2A2LK58"/>
<feature type="compositionally biased region" description="Acidic residues" evidence="1">
    <location>
        <begin position="758"/>
        <end position="786"/>
    </location>
</feature>
<proteinExistence type="predicted"/>
<feature type="compositionally biased region" description="Basic and acidic residues" evidence="1">
    <location>
        <begin position="244"/>
        <end position="255"/>
    </location>
</feature>
<reference evidence="2 3" key="1">
    <citation type="journal article" date="2017" name="Curr. Biol.">
        <title>Genome architecture and evolution of a unichromosomal asexual nematode.</title>
        <authorList>
            <person name="Fradin H."/>
            <person name="Zegar C."/>
            <person name="Gutwein M."/>
            <person name="Lucas J."/>
            <person name="Kovtun M."/>
            <person name="Corcoran D."/>
            <person name="Baugh L.R."/>
            <person name="Kiontke K."/>
            <person name="Gunsalus K."/>
            <person name="Fitch D.H."/>
            <person name="Piano F."/>
        </authorList>
    </citation>
    <scope>NUCLEOTIDE SEQUENCE [LARGE SCALE GENOMIC DNA]</scope>
    <source>
        <strain evidence="2">PF1309</strain>
    </source>
</reference>
<gene>
    <name evidence="2" type="ORF">WR25_16903</name>
</gene>
<feature type="compositionally biased region" description="Polar residues" evidence="1">
    <location>
        <begin position="7"/>
        <end position="28"/>
    </location>
</feature>
<dbReference type="EMBL" id="LIAE01006661">
    <property type="protein sequence ID" value="PAV86485.1"/>
    <property type="molecule type" value="Genomic_DNA"/>
</dbReference>
<evidence type="ECO:0000256" key="1">
    <source>
        <dbReference type="SAM" id="MobiDB-lite"/>
    </source>
</evidence>
<feature type="region of interest" description="Disordered" evidence="1">
    <location>
        <begin position="227"/>
        <end position="275"/>
    </location>
</feature>
<feature type="region of interest" description="Disordered" evidence="1">
    <location>
        <begin position="701"/>
        <end position="720"/>
    </location>
</feature>
<evidence type="ECO:0000313" key="3">
    <source>
        <dbReference type="Proteomes" id="UP000218231"/>
    </source>
</evidence>